<feature type="region of interest" description="Disordered" evidence="1">
    <location>
        <begin position="67"/>
        <end position="88"/>
    </location>
</feature>
<evidence type="ECO:0000256" key="1">
    <source>
        <dbReference type="SAM" id="MobiDB-lite"/>
    </source>
</evidence>
<reference evidence="2 3" key="1">
    <citation type="submission" date="2024-06" db="EMBL/GenBank/DDBJ databases">
        <title>The Natural Products Discovery Center: Release of the First 8490 Sequenced Strains for Exploring Actinobacteria Biosynthetic Diversity.</title>
        <authorList>
            <person name="Kalkreuter E."/>
            <person name="Kautsar S.A."/>
            <person name="Yang D."/>
            <person name="Bader C.D."/>
            <person name="Teijaro C.N."/>
            <person name="Fluegel L."/>
            <person name="Davis C.M."/>
            <person name="Simpson J.R."/>
            <person name="Lauterbach L."/>
            <person name="Steele A.D."/>
            <person name="Gui C."/>
            <person name="Meng S."/>
            <person name="Li G."/>
            <person name="Viehrig K."/>
            <person name="Ye F."/>
            <person name="Su P."/>
            <person name="Kiefer A.F."/>
            <person name="Nichols A."/>
            <person name="Cepeda A.J."/>
            <person name="Yan W."/>
            <person name="Fan B."/>
            <person name="Jiang Y."/>
            <person name="Adhikari A."/>
            <person name="Zheng C.-J."/>
            <person name="Schuster L."/>
            <person name="Cowan T.M."/>
            <person name="Smanski M.J."/>
            <person name="Chevrette M.G."/>
            <person name="De Carvalho L.P.S."/>
            <person name="Shen B."/>
        </authorList>
    </citation>
    <scope>NUCLEOTIDE SEQUENCE [LARGE SCALE GENOMIC DNA]</scope>
    <source>
        <strain evidence="2 3">NPDC050403</strain>
    </source>
</reference>
<sequence>MSTISALRPRRSLPVTFGVAAVLGTSLVLPGLASAAPVLAYGPYTCAQNFVWREAFDGDTVCVSPGERDTARAENGQASARRSPTGGAYGPDTCLQGFVWREARPTDHVCVDPSRRDRAVAQNSEGASHLVDATQLPAGKVATRSELIAGGGRIYLDGGKGLTPGGRVEFYAAGVNGTAVRPLGTRTADGKGELPRENTALAQVRCELKRDETATIVVLDVRTGVATTAGTSYAYSC</sequence>
<organism evidence="2 3">
    <name type="scientific">Nocardia aurea</name>
    <dbReference type="NCBI Taxonomy" id="2144174"/>
    <lineage>
        <taxon>Bacteria</taxon>
        <taxon>Bacillati</taxon>
        <taxon>Actinomycetota</taxon>
        <taxon>Actinomycetes</taxon>
        <taxon>Mycobacteriales</taxon>
        <taxon>Nocardiaceae</taxon>
        <taxon>Nocardia</taxon>
    </lineage>
</organism>
<dbReference type="EMBL" id="JBFAKC010000007">
    <property type="protein sequence ID" value="MEV0709608.1"/>
    <property type="molecule type" value="Genomic_DNA"/>
</dbReference>
<evidence type="ECO:0000313" key="3">
    <source>
        <dbReference type="Proteomes" id="UP001551695"/>
    </source>
</evidence>
<name>A0ABV3FWC1_9NOCA</name>
<keyword evidence="3" id="KW-1185">Reference proteome</keyword>
<evidence type="ECO:0008006" key="4">
    <source>
        <dbReference type="Google" id="ProtNLM"/>
    </source>
</evidence>
<evidence type="ECO:0000313" key="2">
    <source>
        <dbReference type="EMBL" id="MEV0709608.1"/>
    </source>
</evidence>
<proteinExistence type="predicted"/>
<protein>
    <recommendedName>
        <fullName evidence="4">Secreted protein</fullName>
    </recommendedName>
</protein>
<gene>
    <name evidence="2" type="ORF">AB0I48_18760</name>
</gene>
<dbReference type="RefSeq" id="WP_109524032.1">
    <property type="nucleotide sequence ID" value="NZ_JBEXKW010000005.1"/>
</dbReference>
<comment type="caution">
    <text evidence="2">The sequence shown here is derived from an EMBL/GenBank/DDBJ whole genome shotgun (WGS) entry which is preliminary data.</text>
</comment>
<dbReference type="Proteomes" id="UP001551695">
    <property type="component" value="Unassembled WGS sequence"/>
</dbReference>
<accession>A0ABV3FWC1</accession>